<dbReference type="SUPFAM" id="SSF69322">
    <property type="entry name" value="Tricorn protease domain 2"/>
    <property type="match status" value="1"/>
</dbReference>
<dbReference type="OrthoDB" id="9778998at2"/>
<evidence type="ECO:0000313" key="3">
    <source>
        <dbReference type="Proteomes" id="UP000000370"/>
    </source>
</evidence>
<reference evidence="3" key="1">
    <citation type="submission" date="2007-11" db="EMBL/GenBank/DDBJ databases">
        <title>Complete genome sequence of Clostridium phytofermentans ISDg.</title>
        <authorList>
            <person name="Leschine S.B."/>
            <person name="Warnick T.A."/>
            <person name="Blanchard J.L."/>
            <person name="Schnell D.J."/>
            <person name="Petit E.L."/>
            <person name="LaTouf W.G."/>
            <person name="Copeland A."/>
            <person name="Lucas S."/>
            <person name="Lapidus A."/>
            <person name="Barry K."/>
            <person name="Glavina del Rio T."/>
            <person name="Dalin E."/>
            <person name="Tice H."/>
            <person name="Pitluck S."/>
            <person name="Kiss H."/>
            <person name="Brettin T."/>
            <person name="Bruce D."/>
            <person name="Detter J.C."/>
            <person name="Han C."/>
            <person name="Kuske C."/>
            <person name="Schmutz J."/>
            <person name="Larimer F."/>
            <person name="Land M."/>
            <person name="Hauser L."/>
            <person name="Kyrpides N."/>
            <person name="Kim E.A."/>
            <person name="Richardson P."/>
        </authorList>
    </citation>
    <scope>NUCLEOTIDE SEQUENCE [LARGE SCALE GENOMIC DNA]</scope>
    <source>
        <strain evidence="3">ATCC 700394 / DSM 18823 / ISDg</strain>
    </source>
</reference>
<evidence type="ECO:0000313" key="2">
    <source>
        <dbReference type="EMBL" id="ABX42493.1"/>
    </source>
</evidence>
<dbReference type="HOGENOM" id="CLU_015706_0_1_9"/>
<organism evidence="2 3">
    <name type="scientific">Lachnoclostridium phytofermentans (strain ATCC 700394 / DSM 18823 / ISDg)</name>
    <name type="common">Clostridium phytofermentans</name>
    <dbReference type="NCBI Taxonomy" id="357809"/>
    <lineage>
        <taxon>Bacteria</taxon>
        <taxon>Bacillati</taxon>
        <taxon>Bacillota</taxon>
        <taxon>Clostridia</taxon>
        <taxon>Lachnospirales</taxon>
        <taxon>Lachnospiraceae</taxon>
    </lineage>
</organism>
<proteinExistence type="predicted"/>
<dbReference type="RefSeq" id="WP_012200147.1">
    <property type="nucleotide sequence ID" value="NC_010001.1"/>
</dbReference>
<feature type="transmembrane region" description="Helical" evidence="1">
    <location>
        <begin position="12"/>
        <end position="34"/>
    </location>
</feature>
<keyword evidence="1" id="KW-0812">Transmembrane</keyword>
<dbReference type="EMBL" id="CP000885">
    <property type="protein sequence ID" value="ABX42493.1"/>
    <property type="molecule type" value="Genomic_DNA"/>
</dbReference>
<protein>
    <submittedName>
        <fullName evidence="2">Secreted protein</fullName>
    </submittedName>
</protein>
<keyword evidence="3" id="KW-1185">Reference proteome</keyword>
<dbReference type="Proteomes" id="UP000000370">
    <property type="component" value="Chromosome"/>
</dbReference>
<sequence length="652" mass="73889" precursor="true">MTKLKRNRKTKIISICLIFIIALIAAKCGVYGYLANSFQKVKVYSRDELIAKIAYKDVMETSAKTNEKIAQVGTYKELLSILYSMNMLSLNNNSWGIFKGAKILTESSVSDIPVNNTGYSQTNIQVSGVDESDIIKNDGHYIYYLNEGVLSIFDTSKELPDLISKTKIDDNTKTLYDMYISGDILVLCGGKYEVFNNRSDSSNSYADYNEMTEANTSQSYDIFTVFAVYDISDRKFPSLKRTIEIDGNDVSTRLIGNNLYFVTNKNLSYIRGNKVNDYEILPMYRDTADSTELKVIQPADISYFPDSKVAQYLLVGTFDITKDDAVVPQAYLGSGKEVYMNTNSIYISREIDRPRVYEESLSTEAIAFSLTTEIYRFAISGMDIKFIASTEISGKLINQYSMDEYNGILRVAFDRYMDGNGNGITMIDINTMKPIASITGLAINDRITSVRFMKDVAYMVTSRNENPLFVFNLSNPIKPLKTGELNVPGFSQYLHPVGDQYLLGFGRNMEEKFYLDEKKKKVYTGEMLDVGFQLSLFDVRDLFNPQELSAIAYNETSNSPASYNPHCIMADAENNIIAFPIFFRDRWLGELGTVVKIDPSSGLTTVAEIEMLTDNIHDTRFCYTNDKLYLLTESNISVYSYPECEFINQVFY</sequence>
<dbReference type="SUPFAM" id="SSF63829">
    <property type="entry name" value="Calcium-dependent phosphotriesterase"/>
    <property type="match status" value="1"/>
</dbReference>
<name>A9KJ81_LACP7</name>
<evidence type="ECO:0000256" key="1">
    <source>
        <dbReference type="SAM" id="Phobius"/>
    </source>
</evidence>
<keyword evidence="1" id="KW-1133">Transmembrane helix</keyword>
<gene>
    <name evidence="2" type="ordered locus">Cphy_2127</name>
</gene>
<dbReference type="eggNOG" id="COG4880">
    <property type="taxonomic scope" value="Bacteria"/>
</dbReference>
<accession>A9KJ81</accession>
<dbReference type="InterPro" id="IPR019198">
    <property type="entry name" value="Beta_propeller_containing"/>
</dbReference>
<dbReference type="KEGG" id="cpy:Cphy_2127"/>
<keyword evidence="1" id="KW-0472">Membrane</keyword>
<dbReference type="Pfam" id="PF09826">
    <property type="entry name" value="Beta_propel"/>
    <property type="match status" value="1"/>
</dbReference>
<dbReference type="AlphaFoldDB" id="A9KJ81"/>